<protein>
    <submittedName>
        <fullName evidence="1">Uncharacterized protein</fullName>
    </submittedName>
</protein>
<sequence>MINWNHGKKGSKDANNLNGPSSNNDIRTPSGYVAPRKFYEMSTPPQIPVDDMLDNVTNTKSSNMESQGDWRRKATFAEEVEGGITGTQFQEVYRESLMPGGGLPPIGTPLNVERGKFVVHTSIDTEKSLPPPPTEYLSSEGSKGTSSQLTSSPRSRGTGNTMHSTSSSNYNTALFTWPTRLQPAGSRMSSEYPRIPDLSGTVVNQPLLDDAKPDPKSHGTARTIIQPPIRPVSGITPRDLSSTYSEINECRSLLKELNEEVVELQATTYEDMVIGKDIIGFFLIGRSLTRIPGAVPIQGMARDDVDWARLGKNARKDSLVFWSTCIGLTVLACGYGKRRNPQDIRVQY</sequence>
<dbReference type="EMBL" id="JASBWU010000009">
    <property type="protein sequence ID" value="KAJ9119209.1"/>
    <property type="molecule type" value="Genomic_DNA"/>
</dbReference>
<reference evidence="1" key="1">
    <citation type="submission" date="2023-04" db="EMBL/GenBank/DDBJ databases">
        <title>Draft Genome sequencing of Naganishia species isolated from polar environments using Oxford Nanopore Technology.</title>
        <authorList>
            <person name="Leo P."/>
            <person name="Venkateswaran K."/>
        </authorList>
    </citation>
    <scope>NUCLEOTIDE SEQUENCE</scope>
    <source>
        <strain evidence="1">MNA-CCFEE 5425</strain>
    </source>
</reference>
<organism evidence="1 2">
    <name type="scientific">Naganishia vaughanmartiniae</name>
    <dbReference type="NCBI Taxonomy" id="1424756"/>
    <lineage>
        <taxon>Eukaryota</taxon>
        <taxon>Fungi</taxon>
        <taxon>Dikarya</taxon>
        <taxon>Basidiomycota</taxon>
        <taxon>Agaricomycotina</taxon>
        <taxon>Tremellomycetes</taxon>
        <taxon>Filobasidiales</taxon>
        <taxon>Filobasidiaceae</taxon>
        <taxon>Naganishia</taxon>
    </lineage>
</organism>
<keyword evidence="2" id="KW-1185">Reference proteome</keyword>
<proteinExistence type="predicted"/>
<evidence type="ECO:0000313" key="2">
    <source>
        <dbReference type="Proteomes" id="UP001243375"/>
    </source>
</evidence>
<gene>
    <name evidence="1" type="ORF">QFC22_003701</name>
</gene>
<evidence type="ECO:0000313" key="1">
    <source>
        <dbReference type="EMBL" id="KAJ9119209.1"/>
    </source>
</evidence>
<name>A0ACC2X735_9TREE</name>
<dbReference type="Proteomes" id="UP001243375">
    <property type="component" value="Unassembled WGS sequence"/>
</dbReference>
<comment type="caution">
    <text evidence="1">The sequence shown here is derived from an EMBL/GenBank/DDBJ whole genome shotgun (WGS) entry which is preliminary data.</text>
</comment>
<accession>A0ACC2X735</accession>